<evidence type="ECO:0000256" key="4">
    <source>
        <dbReference type="PROSITE-ProRule" id="PRU01091"/>
    </source>
</evidence>
<evidence type="ECO:0000313" key="6">
    <source>
        <dbReference type="EMBL" id="MFI9106480.1"/>
    </source>
</evidence>
<dbReference type="InterPro" id="IPR001867">
    <property type="entry name" value="OmpR/PhoB-type_DNA-bd"/>
</dbReference>
<evidence type="ECO:0000313" key="7">
    <source>
        <dbReference type="Proteomes" id="UP001614394"/>
    </source>
</evidence>
<reference evidence="6 7" key="1">
    <citation type="submission" date="2024-10" db="EMBL/GenBank/DDBJ databases">
        <title>The Natural Products Discovery Center: Release of the First 8490 Sequenced Strains for Exploring Actinobacteria Biosynthetic Diversity.</title>
        <authorList>
            <person name="Kalkreuter E."/>
            <person name="Kautsar S.A."/>
            <person name="Yang D."/>
            <person name="Bader C.D."/>
            <person name="Teijaro C.N."/>
            <person name="Fluegel L."/>
            <person name="Davis C.M."/>
            <person name="Simpson J.R."/>
            <person name="Lauterbach L."/>
            <person name="Steele A.D."/>
            <person name="Gui C."/>
            <person name="Meng S."/>
            <person name="Li G."/>
            <person name="Viehrig K."/>
            <person name="Ye F."/>
            <person name="Su P."/>
            <person name="Kiefer A.F."/>
            <person name="Nichols A."/>
            <person name="Cepeda A.J."/>
            <person name="Yan W."/>
            <person name="Fan B."/>
            <person name="Jiang Y."/>
            <person name="Adhikari A."/>
            <person name="Zheng C.-J."/>
            <person name="Schuster L."/>
            <person name="Cowan T.M."/>
            <person name="Smanski M.J."/>
            <person name="Chevrette M.G."/>
            <person name="De Carvalho L.P.S."/>
            <person name="Shen B."/>
        </authorList>
    </citation>
    <scope>NUCLEOTIDE SEQUENCE [LARGE SCALE GENOMIC DNA]</scope>
    <source>
        <strain evidence="6 7">NPDC053399</strain>
    </source>
</reference>
<dbReference type="Gene3D" id="3.40.50.300">
    <property type="entry name" value="P-loop containing nucleotide triphosphate hydrolases"/>
    <property type="match status" value="1"/>
</dbReference>
<dbReference type="Gene3D" id="1.10.10.10">
    <property type="entry name" value="Winged helix-like DNA-binding domain superfamily/Winged helix DNA-binding domain"/>
    <property type="match status" value="2"/>
</dbReference>
<protein>
    <submittedName>
        <fullName evidence="6">AfsR/SARP family transcriptional regulator</fullName>
    </submittedName>
</protein>
<feature type="domain" description="OmpR/PhoB-type" evidence="5">
    <location>
        <begin position="1"/>
        <end position="104"/>
    </location>
</feature>
<dbReference type="EMBL" id="JBITYG010000018">
    <property type="protein sequence ID" value="MFI9106480.1"/>
    <property type="molecule type" value="Genomic_DNA"/>
</dbReference>
<dbReference type="Pfam" id="PF13424">
    <property type="entry name" value="TPR_12"/>
    <property type="match status" value="2"/>
</dbReference>
<dbReference type="InterPro" id="IPR036388">
    <property type="entry name" value="WH-like_DNA-bd_sf"/>
</dbReference>
<feature type="DNA-binding region" description="OmpR/PhoB-type" evidence="4">
    <location>
        <begin position="1"/>
        <end position="104"/>
    </location>
</feature>
<accession>A0ABW8CJ53</accession>
<dbReference type="InterPro" id="IPR011990">
    <property type="entry name" value="TPR-like_helical_dom_sf"/>
</dbReference>
<dbReference type="Pfam" id="PF03704">
    <property type="entry name" value="BTAD"/>
    <property type="match status" value="1"/>
</dbReference>
<dbReference type="SUPFAM" id="SSF52540">
    <property type="entry name" value="P-loop containing nucleoside triphosphate hydrolases"/>
    <property type="match status" value="1"/>
</dbReference>
<dbReference type="PROSITE" id="PS51755">
    <property type="entry name" value="OMPR_PHOB"/>
    <property type="match status" value="1"/>
</dbReference>
<organism evidence="6 7">
    <name type="scientific">Streptomyces fildesensis</name>
    <dbReference type="NCBI Taxonomy" id="375757"/>
    <lineage>
        <taxon>Bacteria</taxon>
        <taxon>Bacillati</taxon>
        <taxon>Actinomycetota</taxon>
        <taxon>Actinomycetes</taxon>
        <taxon>Kitasatosporales</taxon>
        <taxon>Streptomycetaceae</taxon>
        <taxon>Streptomyces</taxon>
    </lineage>
</organism>
<dbReference type="Gene3D" id="1.10.8.430">
    <property type="entry name" value="Helical domain of apoptotic protease-activating factors"/>
    <property type="match status" value="1"/>
</dbReference>
<dbReference type="Gene3D" id="1.25.40.10">
    <property type="entry name" value="Tetratricopeptide repeat domain"/>
    <property type="match status" value="2"/>
</dbReference>
<dbReference type="InterPro" id="IPR027417">
    <property type="entry name" value="P-loop_NTPase"/>
</dbReference>
<dbReference type="SUPFAM" id="SSF46894">
    <property type="entry name" value="C-terminal effector domain of the bipartite response regulators"/>
    <property type="match status" value="1"/>
</dbReference>
<comment type="caution">
    <text evidence="6">The sequence shown here is derived from an EMBL/GenBank/DDBJ whole genome shotgun (WGS) entry which is preliminary data.</text>
</comment>
<keyword evidence="2" id="KW-0902">Two-component regulatory system</keyword>
<dbReference type="CDD" id="cd15831">
    <property type="entry name" value="BTAD"/>
    <property type="match status" value="1"/>
</dbReference>
<dbReference type="PANTHER" id="PTHR47691">
    <property type="entry name" value="REGULATOR-RELATED"/>
    <property type="match status" value="1"/>
</dbReference>
<dbReference type="SMART" id="SM01043">
    <property type="entry name" value="BTAD"/>
    <property type="match status" value="1"/>
</dbReference>
<dbReference type="Proteomes" id="UP001614394">
    <property type="component" value="Unassembled WGS sequence"/>
</dbReference>
<dbReference type="RefSeq" id="WP_399658018.1">
    <property type="nucleotide sequence ID" value="NZ_JBITYG010000018.1"/>
</dbReference>
<dbReference type="InterPro" id="IPR016032">
    <property type="entry name" value="Sig_transdc_resp-reg_C-effctor"/>
</dbReference>
<dbReference type="InterPro" id="IPR005158">
    <property type="entry name" value="BTAD"/>
</dbReference>
<comment type="similarity">
    <text evidence="1">Belongs to the AfsR/DnrI/RedD regulatory family.</text>
</comment>
<evidence type="ECO:0000259" key="5">
    <source>
        <dbReference type="PROSITE" id="PS51755"/>
    </source>
</evidence>
<sequence>MGADSTGRLRIDLLGPVRAGRGDAPLELGPVRRQEVLAALVLRPGTLVTHQQLLDDVWGAEPPGTGHRVLPSYVYPLRKLLDTRDAGPAESLIRSERGGYRFVDGGARRDVDELAEQAGGARRAQAAGDPAAALDHFALALGLFRGEPLTGLLGPFADAERQRLAQHRRTLERERLECLVLLGRYTDALDGLVVPAAARPYDEPLAALRMRALYGSDRQVEALAVYGETRDRLLDELGVEPGEELRRVHQGVLRRDDGLLLGRVVRQRAAGSAPARPAPRRNELPGDTACLVGREAELALLTAPASAGAVSVAAVDGTAGVGKTALVVRAAWTLRDRYPDGCLFVDLHAYGTGRESAGPQRTLHRLLRAVGIADGDLPDELDELVTAWRAATSSLRLLLIVDDAPSAELVRPLLPAGPGSRVLVVGRQRLSGLDADLRLTVEPLGTGEGVALLRHLLGEARADREPEAARELARRCGGLPLALRITGARLQNRRSWTLAHLVDRLSDDQRRLGELRAEDRSVEAAFRMSYDQLAPGLQRGFRALGLSPTAGFDALTPAVMLGCSREDAEEVLERLVDASLLQQPRPGRYRLHDLVRDHTLRLAAAEPEESAAARAAVLHLYTAAGRIASDWGPEGFPTGPDVTGSPFADWTAAAAWLDGAACQLVDVVAYAVTAGEADHACWIAEGLVDHLVRQGRYHECRSALELALACADTADDRRMPSSLRSCMGIVDIYQGRFRQAHAWFTDALRIARRLGDLREQARALAGMGASERSLDRTGEAVAHLSEVVELAARLDDDWLGGMSTCNLGAIHHHQGRYEDALAYFATSLAFAEKIDRPRMISKTLCHAAEVHLDLGRHVEARSLLRRAAELAREVGDLPLRAVSLSRLGAAEHGEGDLPSAVALHHEALSALNEHTSTALEMEVRSRLGSTYAAAGRRTEAEQQFRTALALAGAMDHPREHGMALAGLRDC</sequence>
<dbReference type="PANTHER" id="PTHR47691:SF3">
    <property type="entry name" value="HTH-TYPE TRANSCRIPTIONAL REGULATOR RV0890C-RELATED"/>
    <property type="match status" value="1"/>
</dbReference>
<evidence type="ECO:0000256" key="2">
    <source>
        <dbReference type="ARBA" id="ARBA00023012"/>
    </source>
</evidence>
<name>A0ABW8CJ53_9ACTN</name>
<keyword evidence="7" id="KW-1185">Reference proteome</keyword>
<evidence type="ECO:0000256" key="3">
    <source>
        <dbReference type="ARBA" id="ARBA00023125"/>
    </source>
</evidence>
<dbReference type="Pfam" id="PF13374">
    <property type="entry name" value="TPR_10"/>
    <property type="match status" value="1"/>
</dbReference>
<gene>
    <name evidence="6" type="ORF">ACIGXA_38850</name>
</gene>
<proteinExistence type="inferred from homology"/>
<dbReference type="SMART" id="SM00028">
    <property type="entry name" value="TPR"/>
    <property type="match status" value="6"/>
</dbReference>
<dbReference type="InterPro" id="IPR019734">
    <property type="entry name" value="TPR_rpt"/>
</dbReference>
<evidence type="ECO:0000256" key="1">
    <source>
        <dbReference type="ARBA" id="ARBA00005820"/>
    </source>
</evidence>
<dbReference type="InterPro" id="IPR042197">
    <property type="entry name" value="Apaf_helical"/>
</dbReference>
<keyword evidence="3 4" id="KW-0238">DNA-binding</keyword>
<dbReference type="CDD" id="cd00383">
    <property type="entry name" value="trans_reg_C"/>
    <property type="match status" value="1"/>
</dbReference>
<dbReference type="Pfam" id="PF00486">
    <property type="entry name" value="Trans_reg_C"/>
    <property type="match status" value="1"/>
</dbReference>
<dbReference type="SUPFAM" id="SSF48452">
    <property type="entry name" value="TPR-like"/>
    <property type="match status" value="2"/>
</dbReference>
<dbReference type="SMART" id="SM00862">
    <property type="entry name" value="Trans_reg_C"/>
    <property type="match status" value="1"/>
</dbReference>
<dbReference type="PRINTS" id="PR00364">
    <property type="entry name" value="DISEASERSIST"/>
</dbReference>